<protein>
    <submittedName>
        <fullName evidence="3">Nucleoside recognition domain protein</fullName>
    </submittedName>
</protein>
<evidence type="ECO:0000313" key="3">
    <source>
        <dbReference type="EMBL" id="ACX72613.1"/>
    </source>
</evidence>
<dbReference type="GeneID" id="8513092"/>
<feature type="domain" description="Nucleoside transporter/FeoB GTPase Gate" evidence="2">
    <location>
        <begin position="19"/>
        <end position="122"/>
    </location>
</feature>
<feature type="domain" description="Nucleoside transporter/FeoB GTPase Gate" evidence="2">
    <location>
        <begin position="182"/>
        <end position="269"/>
    </location>
</feature>
<name>C9RGB1_METVM</name>
<accession>C9RGB1</accession>
<feature type="transmembrane region" description="Helical" evidence="1">
    <location>
        <begin position="57"/>
        <end position="79"/>
    </location>
</feature>
<gene>
    <name evidence="3" type="ordered locus">Metvu_0755</name>
</gene>
<dbReference type="STRING" id="579137.Metvu_0755"/>
<feature type="transmembrane region" description="Helical" evidence="1">
    <location>
        <begin position="293"/>
        <end position="313"/>
    </location>
</feature>
<dbReference type="eggNOG" id="arCOG00360">
    <property type="taxonomic scope" value="Archaea"/>
</dbReference>
<dbReference type="PANTHER" id="PTHR38139">
    <property type="entry name" value="GATE DOMAIN-CONTAINING PROTEIN"/>
    <property type="match status" value="1"/>
</dbReference>
<dbReference type="InterPro" id="IPR011642">
    <property type="entry name" value="Gate_dom"/>
</dbReference>
<keyword evidence="1" id="KW-0472">Membrane</keyword>
<proteinExistence type="predicted"/>
<organism evidence="3 4">
    <name type="scientific">Methanocaldococcus vulcanius (strain ATCC 700851 / DSM 12094 / M7)</name>
    <name type="common">Methanococcus vulcanius</name>
    <dbReference type="NCBI Taxonomy" id="579137"/>
    <lineage>
        <taxon>Archaea</taxon>
        <taxon>Methanobacteriati</taxon>
        <taxon>Methanobacteriota</taxon>
        <taxon>Methanomada group</taxon>
        <taxon>Methanococci</taxon>
        <taxon>Methanococcales</taxon>
        <taxon>Methanocaldococcaceae</taxon>
        <taxon>Methanocaldococcus</taxon>
    </lineage>
</organism>
<dbReference type="InterPro" id="IPR038880">
    <property type="entry name" value="MJ0871-like"/>
</dbReference>
<dbReference type="PANTHER" id="PTHR38139:SF1">
    <property type="entry name" value="NUCLEOSIDE TRANSPORTER_FEOB GTPASE GATE DOMAIN-CONTAINING PROTEIN"/>
    <property type="match status" value="1"/>
</dbReference>
<dbReference type="AlphaFoldDB" id="C9RGB1"/>
<dbReference type="RefSeq" id="WP_015732833.1">
    <property type="nucleotide sequence ID" value="NC_013407.1"/>
</dbReference>
<reference evidence="3" key="1">
    <citation type="submission" date="2009-10" db="EMBL/GenBank/DDBJ databases">
        <title>Complete sequence of chromosome of Methanocaldococcus vulcanius M7.</title>
        <authorList>
            <consortium name="US DOE Joint Genome Institute"/>
            <person name="Lucas S."/>
            <person name="Copeland A."/>
            <person name="Lapidus A."/>
            <person name="Glavina del Rio T."/>
            <person name="Dalin E."/>
            <person name="Tice H."/>
            <person name="Bruce D."/>
            <person name="Goodwin L."/>
            <person name="Pitluck S."/>
            <person name="Lcollab F.I."/>
            <person name="Brettin T."/>
            <person name="Detter J.C."/>
            <person name="Han C."/>
            <person name="Tapia R."/>
            <person name="Kuske C.R."/>
            <person name="Schmutz J."/>
            <person name="Larimer F."/>
            <person name="Land M."/>
            <person name="Hauser L."/>
            <person name="Kyrpides N."/>
            <person name="Ovchinikova G."/>
            <person name="Sieprawska-Lupa M."/>
            <person name="Whitman W.B."/>
            <person name="Woyke T."/>
        </authorList>
    </citation>
    <scope>NUCLEOTIDE SEQUENCE [LARGE SCALE GENOMIC DNA]</scope>
    <source>
        <strain evidence="3">M7</strain>
    </source>
</reference>
<feature type="transmembrane region" description="Helical" evidence="1">
    <location>
        <begin position="256"/>
        <end position="273"/>
    </location>
</feature>
<dbReference type="HOGENOM" id="CLU_048086_2_0_2"/>
<evidence type="ECO:0000256" key="1">
    <source>
        <dbReference type="SAM" id="Phobius"/>
    </source>
</evidence>
<evidence type="ECO:0000259" key="2">
    <source>
        <dbReference type="Pfam" id="PF07670"/>
    </source>
</evidence>
<dbReference type="KEGG" id="mvu:Metvu_0755"/>
<dbReference type="Pfam" id="PF07670">
    <property type="entry name" value="Gate"/>
    <property type="match status" value="2"/>
</dbReference>
<feature type="transmembrane region" description="Helical" evidence="1">
    <location>
        <begin position="184"/>
        <end position="204"/>
    </location>
</feature>
<keyword evidence="1" id="KW-0812">Transmembrane</keyword>
<dbReference type="OrthoDB" id="51620at2157"/>
<feature type="transmembrane region" description="Helical" evidence="1">
    <location>
        <begin position="15"/>
        <end position="36"/>
    </location>
</feature>
<feature type="transmembrane region" description="Helical" evidence="1">
    <location>
        <begin position="224"/>
        <end position="244"/>
    </location>
</feature>
<sequence length="314" mass="35076">MDYITPFIKSIETSAYYTIKISIIVLITMFLVSYFMNTGVMAKISYHLSPIMKKLKINPISASSILACFFSPTVGYSILAEGLREKKITEKELIGTSLANSFPSVLSHIFTFFIPVVIPILGLTGVIFVLIRLGVAFTKTIIGLVYLSLHSTRDYFETPHIENMNRKENIKKSFKRTLKFAKRLIPTMFFMMALVIYLSKIGTFDYIGKFVKPITDLLHLNPNVGILALTEIVNVQAAIVMAGGLLKENILTSKEVIIGLIIGNVLTFSTRYVKHSLPLHISLFGSRLGTKIVMINAIFTLILDIFVIIGLLLV</sequence>
<dbReference type="EMBL" id="CP001787">
    <property type="protein sequence ID" value="ACX72613.1"/>
    <property type="molecule type" value="Genomic_DNA"/>
</dbReference>
<feature type="transmembrane region" description="Helical" evidence="1">
    <location>
        <begin position="109"/>
        <end position="131"/>
    </location>
</feature>
<evidence type="ECO:0000313" key="4">
    <source>
        <dbReference type="Proteomes" id="UP000002063"/>
    </source>
</evidence>
<keyword evidence="1" id="KW-1133">Transmembrane helix</keyword>
<keyword evidence="4" id="KW-1185">Reference proteome</keyword>
<dbReference type="Proteomes" id="UP000002063">
    <property type="component" value="Chromosome"/>
</dbReference>